<feature type="region of interest" description="Disordered" evidence="4">
    <location>
        <begin position="331"/>
        <end position="386"/>
    </location>
</feature>
<dbReference type="PANTHER" id="PTHR43943">
    <property type="entry name" value="DEHYDROGENASE/REDUCTASE (SDR FAMILY) MEMBER 4"/>
    <property type="match status" value="1"/>
</dbReference>
<dbReference type="Proteomes" id="UP001157017">
    <property type="component" value="Unassembled WGS sequence"/>
</dbReference>
<dbReference type="InterPro" id="IPR036291">
    <property type="entry name" value="NAD(P)-bd_dom_sf"/>
</dbReference>
<gene>
    <name evidence="6" type="ORF">GCM10025868_10550</name>
</gene>
<reference evidence="7" key="1">
    <citation type="journal article" date="2019" name="Int. J. Syst. Evol. Microbiol.">
        <title>The Global Catalogue of Microorganisms (GCM) 10K type strain sequencing project: providing services to taxonomists for standard genome sequencing and annotation.</title>
        <authorList>
            <consortium name="The Broad Institute Genomics Platform"/>
            <consortium name="The Broad Institute Genome Sequencing Center for Infectious Disease"/>
            <person name="Wu L."/>
            <person name="Ma J."/>
        </authorList>
    </citation>
    <scope>NUCLEOTIDE SEQUENCE [LARGE SCALE GENOMIC DNA]</scope>
    <source>
        <strain evidence="7">NBRC 108730</strain>
    </source>
</reference>
<dbReference type="CDD" id="cd05233">
    <property type="entry name" value="SDR_c"/>
    <property type="match status" value="1"/>
</dbReference>
<dbReference type="SUPFAM" id="SSF51735">
    <property type="entry name" value="NAD(P)-binding Rossmann-fold domains"/>
    <property type="match status" value="1"/>
</dbReference>
<keyword evidence="2" id="KW-0285">Flavoprotein</keyword>
<keyword evidence="7" id="KW-1185">Reference proteome</keyword>
<feature type="domain" description="Acyl-CoA dehydrogenase/oxidase C-terminal" evidence="5">
    <location>
        <begin position="116"/>
        <end position="156"/>
    </location>
</feature>
<feature type="domain" description="Acyl-CoA dehydrogenase/oxidase C-terminal" evidence="5">
    <location>
        <begin position="13"/>
        <end position="71"/>
    </location>
</feature>
<accession>A0ABQ6JF44</accession>
<dbReference type="SUPFAM" id="SSF47203">
    <property type="entry name" value="Acyl-CoA dehydrogenase C-terminal domain-like"/>
    <property type="match status" value="1"/>
</dbReference>
<dbReference type="InterPro" id="IPR002347">
    <property type="entry name" value="SDR_fam"/>
</dbReference>
<dbReference type="Pfam" id="PF00441">
    <property type="entry name" value="Acyl-CoA_dh_1"/>
    <property type="match status" value="2"/>
</dbReference>
<dbReference type="InterPro" id="IPR009075">
    <property type="entry name" value="AcylCo_DH/oxidase_C"/>
</dbReference>
<evidence type="ECO:0000313" key="7">
    <source>
        <dbReference type="Proteomes" id="UP001157017"/>
    </source>
</evidence>
<evidence type="ECO:0000256" key="3">
    <source>
        <dbReference type="RuleBase" id="RU000363"/>
    </source>
</evidence>
<comment type="caution">
    <text evidence="6">The sequence shown here is derived from an EMBL/GenBank/DDBJ whole genome shotgun (WGS) entry which is preliminary data.</text>
</comment>
<comment type="similarity">
    <text evidence="1 3">Belongs to the short-chain dehydrogenases/reductases (SDR) family.</text>
</comment>
<dbReference type="Gene3D" id="1.20.140.10">
    <property type="entry name" value="Butyryl-CoA Dehydrogenase, subunit A, domain 3"/>
    <property type="match status" value="1"/>
</dbReference>
<proteinExistence type="inferred from homology"/>
<sequence length="414" mass="43862">MRVPDALRIGEEGMGFIHMMERLVQERVGAAVSNTAHAAQILDETIEYVKQRTAFGQAVGSFQHNKFKVAEPADDDRRHAGVRRPVRARARPRRACRRRTPRRRSGGARRCRTTSSTSACRLYGGYGYMNEYRVARAWRDARVTKIWAGSNEIMKEAHRPGPRAVRGLQGKVALVTGASRGIGFAAAERLVAEGARVAITARKAEPLAAAVEALGGPDVAIGVAGRADDAAHRDEVLARVTEAFGPLDLLVNNTGINPAYGPLADLDLDVARKITETNVVSTLAWTQASLRAGLADGGAVVNVSSIAGLQPAPGIAFYGVTKAALIQAHRVAGDRARPGRAGQRGGPGGGEDPVRAGALRARRGGCRQPLPAAAPRPAGRRGRGHRVPAVGRREWITGQTLVLDGGITRSGGLG</sequence>
<evidence type="ECO:0000259" key="5">
    <source>
        <dbReference type="Pfam" id="PF00441"/>
    </source>
</evidence>
<dbReference type="Gene3D" id="3.40.50.720">
    <property type="entry name" value="NAD(P)-binding Rossmann-like Domain"/>
    <property type="match status" value="1"/>
</dbReference>
<name>A0ABQ6JF44_9ACTN</name>
<dbReference type="PANTHER" id="PTHR43943:SF2">
    <property type="entry name" value="DEHYDROGENASE_REDUCTASE 4"/>
    <property type="match status" value="1"/>
</dbReference>
<evidence type="ECO:0000256" key="2">
    <source>
        <dbReference type="ARBA" id="ARBA00022630"/>
    </source>
</evidence>
<dbReference type="PRINTS" id="PR00081">
    <property type="entry name" value="GDHRDH"/>
</dbReference>
<evidence type="ECO:0000313" key="6">
    <source>
        <dbReference type="EMBL" id="GMA85805.1"/>
    </source>
</evidence>
<dbReference type="EMBL" id="BSUZ01000001">
    <property type="protein sequence ID" value="GMA85805.1"/>
    <property type="molecule type" value="Genomic_DNA"/>
</dbReference>
<evidence type="ECO:0000256" key="1">
    <source>
        <dbReference type="ARBA" id="ARBA00006484"/>
    </source>
</evidence>
<evidence type="ECO:0000256" key="4">
    <source>
        <dbReference type="SAM" id="MobiDB-lite"/>
    </source>
</evidence>
<dbReference type="InterPro" id="IPR036250">
    <property type="entry name" value="AcylCo_DH-like_C"/>
</dbReference>
<protein>
    <recommendedName>
        <fullName evidence="5">Acyl-CoA dehydrogenase/oxidase C-terminal domain-containing protein</fullName>
    </recommendedName>
</protein>
<feature type="region of interest" description="Disordered" evidence="4">
    <location>
        <begin position="84"/>
        <end position="112"/>
    </location>
</feature>
<dbReference type="Pfam" id="PF00106">
    <property type="entry name" value="adh_short"/>
    <property type="match status" value="1"/>
</dbReference>
<dbReference type="PRINTS" id="PR00080">
    <property type="entry name" value="SDRFAMILY"/>
</dbReference>
<feature type="compositionally biased region" description="Gly residues" evidence="4">
    <location>
        <begin position="342"/>
        <end position="351"/>
    </location>
</feature>
<organism evidence="6 7">
    <name type="scientific">Angustibacter aerolatus</name>
    <dbReference type="NCBI Taxonomy" id="1162965"/>
    <lineage>
        <taxon>Bacteria</taxon>
        <taxon>Bacillati</taxon>
        <taxon>Actinomycetota</taxon>
        <taxon>Actinomycetes</taxon>
        <taxon>Kineosporiales</taxon>
        <taxon>Kineosporiaceae</taxon>
    </lineage>
</organism>